<gene>
    <name evidence="2" type="ORF">FHS49_001671</name>
</gene>
<dbReference type="InterPro" id="IPR027056">
    <property type="entry name" value="Gluconate_2DH_su3"/>
</dbReference>
<dbReference type="Pfam" id="PF13618">
    <property type="entry name" value="Gluconate_2-dh3"/>
    <property type="match status" value="1"/>
</dbReference>
<organism evidence="2 3">
    <name type="scientific">Sphingobium boeckii</name>
    <dbReference type="NCBI Taxonomy" id="1082345"/>
    <lineage>
        <taxon>Bacteria</taxon>
        <taxon>Pseudomonadati</taxon>
        <taxon>Pseudomonadota</taxon>
        <taxon>Alphaproteobacteria</taxon>
        <taxon>Sphingomonadales</taxon>
        <taxon>Sphingomonadaceae</taxon>
        <taxon>Sphingobium</taxon>
    </lineage>
</organism>
<reference evidence="2 3" key="1">
    <citation type="submission" date="2020-08" db="EMBL/GenBank/DDBJ databases">
        <title>Genomic Encyclopedia of Type Strains, Phase IV (KMG-IV): sequencing the most valuable type-strain genomes for metagenomic binning, comparative biology and taxonomic classification.</title>
        <authorList>
            <person name="Goeker M."/>
        </authorList>
    </citation>
    <scope>NUCLEOTIDE SEQUENCE [LARGE SCALE GENOMIC DNA]</scope>
    <source>
        <strain evidence="2 3">DSM 25079</strain>
    </source>
</reference>
<proteinExistence type="predicted"/>
<name>A0A7W9AHH6_9SPHN</name>
<keyword evidence="1" id="KW-0732">Signal</keyword>
<evidence type="ECO:0000313" key="2">
    <source>
        <dbReference type="EMBL" id="MBB5685663.1"/>
    </source>
</evidence>
<dbReference type="AlphaFoldDB" id="A0A7W9AHH6"/>
<feature type="signal peptide" evidence="1">
    <location>
        <begin position="1"/>
        <end position="31"/>
    </location>
</feature>
<evidence type="ECO:0000256" key="1">
    <source>
        <dbReference type="SAM" id="SignalP"/>
    </source>
</evidence>
<feature type="chain" id="PRO_5031573924" description="Gluconate 2-dehydrogenase subunit 3 family protein" evidence="1">
    <location>
        <begin position="32"/>
        <end position="183"/>
    </location>
</feature>
<dbReference type="EMBL" id="JACIJC010000002">
    <property type="protein sequence ID" value="MBB5685663.1"/>
    <property type="molecule type" value="Genomic_DNA"/>
</dbReference>
<dbReference type="RefSeq" id="WP_184017167.1">
    <property type="nucleotide sequence ID" value="NZ_JACIJC010000002.1"/>
</dbReference>
<dbReference type="PROSITE" id="PS51318">
    <property type="entry name" value="TAT"/>
    <property type="match status" value="1"/>
</dbReference>
<sequence>MKDRAVLDRRQLIQSAMLLVGMAIVPSAVSAASADTPGVATLGPLSRALVIALSDAIIPRTDTPGAVDAKVPALFEELLDKWASPQSRTQLLDGLAEINSAARSSRGRGFADLDDARRQSVLAMFDEGGAKNTPIFATIKMLIVSLYYMSEPGSTAELRYEHVPGRWDPSLPVTPETRTQGGA</sequence>
<keyword evidence="3" id="KW-1185">Reference proteome</keyword>
<evidence type="ECO:0000313" key="3">
    <source>
        <dbReference type="Proteomes" id="UP000549617"/>
    </source>
</evidence>
<comment type="caution">
    <text evidence="2">The sequence shown here is derived from an EMBL/GenBank/DDBJ whole genome shotgun (WGS) entry which is preliminary data.</text>
</comment>
<dbReference type="Proteomes" id="UP000549617">
    <property type="component" value="Unassembled WGS sequence"/>
</dbReference>
<dbReference type="InterPro" id="IPR006311">
    <property type="entry name" value="TAT_signal"/>
</dbReference>
<evidence type="ECO:0008006" key="4">
    <source>
        <dbReference type="Google" id="ProtNLM"/>
    </source>
</evidence>
<accession>A0A7W9AHH6</accession>
<protein>
    <recommendedName>
        <fullName evidence="4">Gluconate 2-dehydrogenase subunit 3 family protein</fullName>
    </recommendedName>
</protein>